<dbReference type="RefSeq" id="WP_182461691.1">
    <property type="nucleotide sequence ID" value="NZ_CP059732.1"/>
</dbReference>
<accession>A0A7G5GZZ5</accession>
<sequence>MPTATATHFRYGNLSWRQLPSDATGRTIEFKLTMGFRLSYSNFSPTPTVGSTVSNANANGSAAFTYGDGTTTTAFNFTVTSVNTADDYFYAEAILTKTYSTTGNFTAFIEASARLSTLQNNGDGRYRINSLVNVGAANANLPPASTLPPIVNLPFNQSAATFTVPATDPDGNPLTFSLATAADLGATSYTFTQPTNFSISSSGVATFDTRSPKAVGQLYNAIIKISDGKSFVIVDFIIKIVAASDPPVFVYGGITPANNSAIQTYVGCPINFNVRATDTDPTSNTITLQGVGLPSGATFSPVTGSNTVTSAFSFNPTTEGTSVTSFYAQDNIGNQAITSVTFRVLQPLLTANASLVCVGSTISLTATPGTSASGVTNYTFRGPNGVIGSTSTTNTVTISGLAAGVYNFSVTTTNSLNSNTACTSTAVTSVTVDAPPTVSLTNSGTLTCAVTSVTLTATSSTVPTSYAFTGPGLSQTGTANTAVVTQPGTYTVLVTTPSGCTAVATTTVVSNTATPATPTVSLIQPSCTLATGTITVTAPTGAGLTYSINGTTYTNTTGVFTGVAAGTYAVTVRNTSSGCTSPATSVTITAQPATPAAPTVVTTQPTCTLPTGTITITAPIGTGLTYSIDGVNYVSSLVFLGVTPGTYAVTVRNSSGCTSAVTSASVNGALLASPAPTVSVTSQPNCLTATGIITITAPTGTGFSYSIDGSTYTNTTGVFTGVAPGVYAVTDRNGLGCISTATSVTVNAQPSTPVAPTVSVTSQPNCLTATGTITITAPTGTGLTYSIDGTTYTNTTGTFTGVAAGTYAVTVRNSSGCTSAATSVTVNAQPPTPVAPTVSVTSQPNCLTATGTITITAPTGTGLTYSIDGTTYTNTTGSFTGVAAGTYVVTVRNSSGCTSAATSVTVTAQPPTPTAPTVSVTAQPNCLTATGTITVTAPTGTGLTYSIDGTSYTNTTGVFTGVVAGAYAVTVRNNSGCTSAATSVTVTAQPPTPAAPTVSVSAQPNCLTATGTITITAPTGTGLTYSIDGTTYTNTTGSFAGVAAGTYAVTVRNNSGCTSAATSVTVNAQPPTPAAPTVSVTSQPNCLTATGTITITAPTGTGLTYSINGTTYINTTGVFTGVAAGTYAVTVRNSNGCTSAATSVTVNSQPPTPVLTLNSVSICAGSSTTLSVGGCTGGTLLWSTGDNTTSIVVAPVVTTTYSATCTNTSGCIASVSATVTIRPTPTFTSIPTVTAATCNGATATNTAHIDFTTLQNTERADISLGTTYSGAAYGAPSNKVVTSGAVSFGSLPNPASSQAYTIRLFSGSGSCFVDVGARLDPVNCQCPSPSCVIVTIAP</sequence>
<dbReference type="Pfam" id="PF24907">
    <property type="entry name" value="SIBA-E_N"/>
    <property type="match status" value="1"/>
</dbReference>
<dbReference type="Proteomes" id="UP000515369">
    <property type="component" value="Chromosome"/>
</dbReference>
<proteinExistence type="predicted"/>
<dbReference type="InterPro" id="IPR056844">
    <property type="entry name" value="SibA-E_N"/>
</dbReference>
<dbReference type="EMBL" id="CP059732">
    <property type="protein sequence ID" value="QMW04437.1"/>
    <property type="molecule type" value="Genomic_DNA"/>
</dbReference>
<feature type="domain" description="PKD/Chitinase" evidence="1">
    <location>
        <begin position="757"/>
        <end position="831"/>
    </location>
</feature>
<feature type="domain" description="PKD/Chitinase" evidence="1">
    <location>
        <begin position="520"/>
        <end position="593"/>
    </location>
</feature>
<dbReference type="Gene3D" id="2.60.40.10">
    <property type="entry name" value="Immunoglobulins"/>
    <property type="match status" value="1"/>
</dbReference>
<gene>
    <name evidence="2" type="ORF">H3H32_05705</name>
</gene>
<protein>
    <recommendedName>
        <fullName evidence="1">PKD/Chitinase domain-containing protein</fullName>
    </recommendedName>
</protein>
<dbReference type="SMART" id="SM00089">
    <property type="entry name" value="PKD"/>
    <property type="match status" value="6"/>
</dbReference>
<feature type="domain" description="PKD/Chitinase" evidence="1">
    <location>
        <begin position="346"/>
        <end position="435"/>
    </location>
</feature>
<feature type="domain" description="PKD/Chitinase" evidence="1">
    <location>
        <begin position="997"/>
        <end position="1071"/>
    </location>
</feature>
<dbReference type="KEGG" id="sfol:H3H32_05705"/>
<feature type="domain" description="PKD/Chitinase" evidence="1">
    <location>
        <begin position="437"/>
        <end position="513"/>
    </location>
</feature>
<organism evidence="2 3">
    <name type="scientific">Spirosoma foliorum</name>
    <dbReference type="NCBI Taxonomy" id="2710596"/>
    <lineage>
        <taxon>Bacteria</taxon>
        <taxon>Pseudomonadati</taxon>
        <taxon>Bacteroidota</taxon>
        <taxon>Cytophagia</taxon>
        <taxon>Cytophagales</taxon>
        <taxon>Cytophagaceae</taxon>
        <taxon>Spirosoma</taxon>
    </lineage>
</organism>
<evidence type="ECO:0000313" key="2">
    <source>
        <dbReference type="EMBL" id="QMW04437.1"/>
    </source>
</evidence>
<evidence type="ECO:0000259" key="1">
    <source>
        <dbReference type="SMART" id="SM00089"/>
    </source>
</evidence>
<dbReference type="InterPro" id="IPR022409">
    <property type="entry name" value="PKD/Chitinase_dom"/>
</dbReference>
<name>A0A7G5GZZ5_9BACT</name>
<dbReference type="InterPro" id="IPR013783">
    <property type="entry name" value="Ig-like_fold"/>
</dbReference>
<feature type="domain" description="PKD/Chitinase" evidence="1">
    <location>
        <begin position="837"/>
        <end position="911"/>
    </location>
</feature>
<reference evidence="2 3" key="1">
    <citation type="submission" date="2020-07" db="EMBL/GenBank/DDBJ databases">
        <title>Spirosoma foliorum sp. nov., isolated from the leaves on the Nejang mountain Korea, Republic of.</title>
        <authorList>
            <person name="Ho H."/>
            <person name="Lee Y.-J."/>
            <person name="Nurcahyanto D.-A."/>
            <person name="Kim S.-G."/>
        </authorList>
    </citation>
    <scope>NUCLEOTIDE SEQUENCE [LARGE SCALE GENOMIC DNA]</scope>
    <source>
        <strain evidence="2 3">PL0136</strain>
    </source>
</reference>
<evidence type="ECO:0000313" key="3">
    <source>
        <dbReference type="Proteomes" id="UP000515369"/>
    </source>
</evidence>
<keyword evidence="3" id="KW-1185">Reference proteome</keyword>